<evidence type="ECO:0000256" key="5">
    <source>
        <dbReference type="ARBA" id="ARBA00022679"/>
    </source>
</evidence>
<comment type="similarity">
    <text evidence="3">Belongs to the glycosyltransferase 7 family.</text>
</comment>
<dbReference type="GO" id="GO:0033842">
    <property type="term" value="F:N-acetyl-beta-glucosaminyl-derivative 4-beta-N-acetylgalactosaminyltransferase activity"/>
    <property type="evidence" value="ECO:0007669"/>
    <property type="project" value="TreeGrafter"/>
</dbReference>
<dbReference type="GO" id="GO:0005975">
    <property type="term" value="P:carbohydrate metabolic process"/>
    <property type="evidence" value="ECO:0007669"/>
    <property type="project" value="InterPro"/>
</dbReference>
<dbReference type="EMBL" id="UYRT01086841">
    <property type="protein sequence ID" value="VDN31839.1"/>
    <property type="molecule type" value="Genomic_DNA"/>
</dbReference>
<organism evidence="16">
    <name type="scientific">Gongylonema pulchrum</name>
    <dbReference type="NCBI Taxonomy" id="637853"/>
    <lineage>
        <taxon>Eukaryota</taxon>
        <taxon>Metazoa</taxon>
        <taxon>Ecdysozoa</taxon>
        <taxon>Nematoda</taxon>
        <taxon>Chromadorea</taxon>
        <taxon>Rhabditida</taxon>
        <taxon>Spirurina</taxon>
        <taxon>Spiruromorpha</taxon>
        <taxon>Spiruroidea</taxon>
        <taxon>Gongylonematidae</taxon>
        <taxon>Gongylonema</taxon>
    </lineage>
</organism>
<evidence type="ECO:0000256" key="11">
    <source>
        <dbReference type="SAM" id="Phobius"/>
    </source>
</evidence>
<keyword evidence="7" id="KW-0735">Signal-anchor</keyword>
<keyword evidence="9 11" id="KW-0472">Membrane</keyword>
<feature type="domain" description="Galactosyltransferase C-terminal" evidence="12">
    <location>
        <begin position="212"/>
        <end position="268"/>
    </location>
</feature>
<dbReference type="WBParaSite" id="GPUH_0001850301-mRNA-1">
    <property type="protein sequence ID" value="GPUH_0001850301-mRNA-1"/>
    <property type="gene ID" value="GPUH_0001850301"/>
</dbReference>
<evidence type="ECO:0000256" key="9">
    <source>
        <dbReference type="ARBA" id="ARBA00023136"/>
    </source>
</evidence>
<dbReference type="Gene3D" id="3.90.550.10">
    <property type="entry name" value="Spore Coat Polysaccharide Biosynthesis Protein SpsA, Chain A"/>
    <property type="match status" value="1"/>
</dbReference>
<dbReference type="Pfam" id="PF13733">
    <property type="entry name" value="Glyco_transf_7N"/>
    <property type="match status" value="1"/>
</dbReference>
<keyword evidence="8 11" id="KW-1133">Transmembrane helix</keyword>
<evidence type="ECO:0000256" key="1">
    <source>
        <dbReference type="ARBA" id="ARBA00004606"/>
    </source>
</evidence>
<comment type="subcellular location">
    <subcellularLocation>
        <location evidence="1">Membrane</location>
        <topology evidence="1">Single-pass type II membrane protein</topology>
    </subcellularLocation>
</comment>
<dbReference type="GO" id="GO:0005794">
    <property type="term" value="C:Golgi apparatus"/>
    <property type="evidence" value="ECO:0007669"/>
    <property type="project" value="TreeGrafter"/>
</dbReference>
<dbReference type="Proteomes" id="UP000271098">
    <property type="component" value="Unassembled WGS sequence"/>
</dbReference>
<keyword evidence="10" id="KW-0325">Glycoprotein</keyword>
<evidence type="ECO:0000256" key="3">
    <source>
        <dbReference type="ARBA" id="ARBA00005735"/>
    </source>
</evidence>
<dbReference type="Pfam" id="PF02709">
    <property type="entry name" value="Glyco_transf_7C"/>
    <property type="match status" value="1"/>
</dbReference>
<keyword evidence="15" id="KW-1185">Reference proteome</keyword>
<dbReference type="PRINTS" id="PR02050">
    <property type="entry name" value="B14GALTRFASE"/>
</dbReference>
<dbReference type="InterPro" id="IPR027995">
    <property type="entry name" value="Galactosyl_T_N"/>
</dbReference>
<evidence type="ECO:0000256" key="7">
    <source>
        <dbReference type="ARBA" id="ARBA00022968"/>
    </source>
</evidence>
<evidence type="ECO:0000256" key="6">
    <source>
        <dbReference type="ARBA" id="ARBA00022692"/>
    </source>
</evidence>
<reference evidence="16" key="1">
    <citation type="submission" date="2016-06" db="UniProtKB">
        <authorList>
            <consortium name="WormBaseParasite"/>
        </authorList>
    </citation>
    <scope>IDENTIFICATION</scope>
</reference>
<dbReference type="UniPathway" id="UPA00378"/>
<evidence type="ECO:0000256" key="4">
    <source>
        <dbReference type="ARBA" id="ARBA00022676"/>
    </source>
</evidence>
<dbReference type="PANTHER" id="PTHR19300:SF57">
    <property type="entry name" value="BETA-1,4-N-ACETYLGALACTOSAMINYLTRANSFERASE"/>
    <property type="match status" value="1"/>
</dbReference>
<feature type="transmembrane region" description="Helical" evidence="11">
    <location>
        <begin position="12"/>
        <end position="34"/>
    </location>
</feature>
<dbReference type="GO" id="GO:0016020">
    <property type="term" value="C:membrane"/>
    <property type="evidence" value="ECO:0007669"/>
    <property type="project" value="UniProtKB-SubCell"/>
</dbReference>
<name>A0A183EBY7_9BILA</name>
<dbReference type="PANTHER" id="PTHR19300">
    <property type="entry name" value="BETA-1,4-GALACTOSYLTRANSFERASE"/>
    <property type="match status" value="1"/>
</dbReference>
<evidence type="ECO:0000256" key="2">
    <source>
        <dbReference type="ARBA" id="ARBA00004922"/>
    </source>
</evidence>
<evidence type="ECO:0000313" key="16">
    <source>
        <dbReference type="WBParaSite" id="GPUH_0001850301-mRNA-1"/>
    </source>
</evidence>
<dbReference type="AlphaFoldDB" id="A0A183EBY7"/>
<proteinExistence type="inferred from homology"/>
<gene>
    <name evidence="14" type="ORF">GPUH_LOCUS18479</name>
</gene>
<dbReference type="InterPro" id="IPR003859">
    <property type="entry name" value="Galactosyl_T"/>
</dbReference>
<sequence length="299" mass="34738">MILEFWSFCSGILGILFWNFGVLFIQYIYIYAILEFHGKKTAYITFIGTVVTTQLLLDSINVSLRMQPQNSSLEKCPTTPPGLVGPIKVWFDEPEFSEIEALYPHLEPGGHGKPKNCQAQHRVAIVVPYRDREVHLRIFLHNLHSLLSKQQLDYAIFIVEQHANETFNRAKLMNVGFAEAMKLYDWQCFIFHDVDLLPENDRNIYSCPEQPRHMSVAIDKFKYKLPYGSIFGGISAMTVEQFVKINGFSNDYWGWGGEDDDLSTRRYDLQLRPLFTHIKVELLEEESKENLRKQGFKKC</sequence>
<dbReference type="SUPFAM" id="SSF53448">
    <property type="entry name" value="Nucleotide-diphospho-sugar transferases"/>
    <property type="match status" value="1"/>
</dbReference>
<dbReference type="InterPro" id="IPR029044">
    <property type="entry name" value="Nucleotide-diphossugar_trans"/>
</dbReference>
<comment type="pathway">
    <text evidence="2">Protein modification; protein glycosylation.</text>
</comment>
<evidence type="ECO:0000259" key="13">
    <source>
        <dbReference type="Pfam" id="PF13733"/>
    </source>
</evidence>
<dbReference type="GO" id="GO:0006688">
    <property type="term" value="P:glycosphingolipid biosynthetic process"/>
    <property type="evidence" value="ECO:0007669"/>
    <property type="project" value="TreeGrafter"/>
</dbReference>
<evidence type="ECO:0000259" key="12">
    <source>
        <dbReference type="Pfam" id="PF02709"/>
    </source>
</evidence>
<keyword evidence="4" id="KW-0328">Glycosyltransferase</keyword>
<evidence type="ECO:0000313" key="14">
    <source>
        <dbReference type="EMBL" id="VDN31839.1"/>
    </source>
</evidence>
<feature type="domain" description="Galactosyltransferase N-terminal" evidence="13">
    <location>
        <begin position="76"/>
        <end position="208"/>
    </location>
</feature>
<reference evidence="14 15" key="2">
    <citation type="submission" date="2018-11" db="EMBL/GenBank/DDBJ databases">
        <authorList>
            <consortium name="Pathogen Informatics"/>
        </authorList>
    </citation>
    <scope>NUCLEOTIDE SEQUENCE [LARGE SCALE GENOMIC DNA]</scope>
</reference>
<accession>A0A183EBY7</accession>
<dbReference type="GO" id="GO:0008378">
    <property type="term" value="F:galactosyltransferase activity"/>
    <property type="evidence" value="ECO:0007669"/>
    <property type="project" value="TreeGrafter"/>
</dbReference>
<dbReference type="InterPro" id="IPR027791">
    <property type="entry name" value="Galactosyl_T_C"/>
</dbReference>
<protein>
    <submittedName>
        <fullName evidence="16">Glyco_transf_7N domain-containing protein</fullName>
    </submittedName>
</protein>
<dbReference type="OrthoDB" id="10038994at2759"/>
<keyword evidence="6 11" id="KW-0812">Transmembrane</keyword>
<evidence type="ECO:0000256" key="8">
    <source>
        <dbReference type="ARBA" id="ARBA00022989"/>
    </source>
</evidence>
<dbReference type="CDD" id="cd00899">
    <property type="entry name" value="b4GalT"/>
    <property type="match status" value="1"/>
</dbReference>
<evidence type="ECO:0000256" key="10">
    <source>
        <dbReference type="ARBA" id="ARBA00023180"/>
    </source>
</evidence>
<keyword evidence="5" id="KW-0808">Transferase</keyword>
<evidence type="ECO:0000313" key="15">
    <source>
        <dbReference type="Proteomes" id="UP000271098"/>
    </source>
</evidence>